<dbReference type="PANTHER" id="PTHR43479:SF11">
    <property type="entry name" value="ACREF_ENVCD OPERON REPRESSOR-RELATED"/>
    <property type="match status" value="1"/>
</dbReference>
<dbReference type="SUPFAM" id="SSF46689">
    <property type="entry name" value="Homeodomain-like"/>
    <property type="match status" value="1"/>
</dbReference>
<dbReference type="Proteomes" id="UP000190285">
    <property type="component" value="Unassembled WGS sequence"/>
</dbReference>
<protein>
    <submittedName>
        <fullName evidence="4">Transcriptional regulator, TetR family</fullName>
    </submittedName>
</protein>
<dbReference type="Pfam" id="PF00440">
    <property type="entry name" value="TetR_N"/>
    <property type="match status" value="1"/>
</dbReference>
<proteinExistence type="predicted"/>
<feature type="domain" description="HTH tetR-type" evidence="3">
    <location>
        <begin position="6"/>
        <end position="66"/>
    </location>
</feature>
<gene>
    <name evidence="4" type="ORF">SAMN02194393_04800</name>
</gene>
<dbReference type="InterPro" id="IPR050624">
    <property type="entry name" value="HTH-type_Tx_Regulator"/>
</dbReference>
<reference evidence="4 5" key="1">
    <citation type="submission" date="2017-02" db="EMBL/GenBank/DDBJ databases">
        <authorList>
            <person name="Peterson S.W."/>
        </authorList>
    </citation>
    <scope>NUCLEOTIDE SEQUENCE [LARGE SCALE GENOMIC DNA]</scope>
    <source>
        <strain evidence="4 5">M1</strain>
    </source>
</reference>
<accession>A0A1T5MID3</accession>
<feature type="DNA-binding region" description="H-T-H motif" evidence="2">
    <location>
        <begin position="29"/>
        <end position="48"/>
    </location>
</feature>
<name>A0A1T5MID3_9FIRM</name>
<sequence length="202" mass="23674">MQVLKEEVREAILEKAIDEFYGNGFQKASLRKIVKAAGTTIGNFYNYFKSKEELFNEIISPVYNNFVYFIKNHNEDHYAINEISAMNVEGVKKIISDYLKIIDRDYEKVLIILIDGSKGTKYENIKEEIQGFLAQHFEEHLKEAQKEKEVNFHRYFSMVVAVGFLEGFLNILRTDYSRKEKERLIIDHIIFYTLGGMSFLSI</sequence>
<dbReference type="InterPro" id="IPR009057">
    <property type="entry name" value="Homeodomain-like_sf"/>
</dbReference>
<evidence type="ECO:0000313" key="4">
    <source>
        <dbReference type="EMBL" id="SKC87997.1"/>
    </source>
</evidence>
<keyword evidence="5" id="KW-1185">Reference proteome</keyword>
<dbReference type="PROSITE" id="PS50977">
    <property type="entry name" value="HTH_TETR_2"/>
    <property type="match status" value="1"/>
</dbReference>
<evidence type="ECO:0000256" key="1">
    <source>
        <dbReference type="ARBA" id="ARBA00023125"/>
    </source>
</evidence>
<dbReference type="PRINTS" id="PR00455">
    <property type="entry name" value="HTHTETR"/>
</dbReference>
<dbReference type="AlphaFoldDB" id="A0A1T5MID3"/>
<dbReference type="Gene3D" id="1.10.357.10">
    <property type="entry name" value="Tetracycline Repressor, domain 2"/>
    <property type="match status" value="1"/>
</dbReference>
<organism evidence="4 5">
    <name type="scientific">Maledivibacter halophilus</name>
    <dbReference type="NCBI Taxonomy" id="36842"/>
    <lineage>
        <taxon>Bacteria</taxon>
        <taxon>Bacillati</taxon>
        <taxon>Bacillota</taxon>
        <taxon>Clostridia</taxon>
        <taxon>Peptostreptococcales</taxon>
        <taxon>Caminicellaceae</taxon>
        <taxon>Maledivibacter</taxon>
    </lineage>
</organism>
<dbReference type="InterPro" id="IPR001647">
    <property type="entry name" value="HTH_TetR"/>
</dbReference>
<evidence type="ECO:0000313" key="5">
    <source>
        <dbReference type="Proteomes" id="UP000190285"/>
    </source>
</evidence>
<dbReference type="PANTHER" id="PTHR43479">
    <property type="entry name" value="ACREF/ENVCD OPERON REPRESSOR-RELATED"/>
    <property type="match status" value="1"/>
</dbReference>
<dbReference type="RefSeq" id="WP_079495329.1">
    <property type="nucleotide sequence ID" value="NZ_FUZT01000016.1"/>
</dbReference>
<evidence type="ECO:0000259" key="3">
    <source>
        <dbReference type="PROSITE" id="PS50977"/>
    </source>
</evidence>
<dbReference type="EMBL" id="FUZT01000016">
    <property type="protein sequence ID" value="SKC87997.1"/>
    <property type="molecule type" value="Genomic_DNA"/>
</dbReference>
<evidence type="ECO:0000256" key="2">
    <source>
        <dbReference type="PROSITE-ProRule" id="PRU00335"/>
    </source>
</evidence>
<dbReference type="GO" id="GO:0003677">
    <property type="term" value="F:DNA binding"/>
    <property type="evidence" value="ECO:0007669"/>
    <property type="project" value="UniProtKB-UniRule"/>
</dbReference>
<dbReference type="STRING" id="36842.SAMN02194393_04800"/>
<keyword evidence="1 2" id="KW-0238">DNA-binding</keyword>
<dbReference type="OrthoDB" id="494991at2"/>